<organism evidence="8 9">
    <name type="scientific">Borborobacter arsenicus</name>
    <dbReference type="NCBI Taxonomy" id="1851146"/>
    <lineage>
        <taxon>Bacteria</taxon>
        <taxon>Pseudomonadati</taxon>
        <taxon>Pseudomonadota</taxon>
        <taxon>Alphaproteobacteria</taxon>
        <taxon>Hyphomicrobiales</taxon>
        <taxon>Phyllobacteriaceae</taxon>
        <taxon>Borborobacter</taxon>
    </lineage>
</organism>
<evidence type="ECO:0000313" key="9">
    <source>
        <dbReference type="Proteomes" id="UP000281647"/>
    </source>
</evidence>
<dbReference type="OrthoDB" id="9804006at2"/>
<evidence type="ECO:0000256" key="1">
    <source>
        <dbReference type="ARBA" id="ARBA00004496"/>
    </source>
</evidence>
<dbReference type="FunFam" id="1.10.132.20:FF:000001">
    <property type="entry name" value="Ribosome-recycling factor"/>
    <property type="match status" value="1"/>
</dbReference>
<dbReference type="PANTHER" id="PTHR20982">
    <property type="entry name" value="RIBOSOME RECYCLING FACTOR"/>
    <property type="match status" value="1"/>
</dbReference>
<protein>
    <recommendedName>
        <fullName evidence="6">Ribosome-recycling factor</fullName>
        <shortName evidence="6">RRF</shortName>
    </recommendedName>
    <alternativeName>
        <fullName evidence="6">Ribosome-releasing factor</fullName>
    </alternativeName>
</protein>
<feature type="domain" description="Ribosome recycling factor" evidence="7">
    <location>
        <begin position="21"/>
        <end position="184"/>
    </location>
</feature>
<dbReference type="Gene3D" id="1.10.132.20">
    <property type="entry name" value="Ribosome-recycling factor"/>
    <property type="match status" value="1"/>
</dbReference>
<reference evidence="8 9" key="1">
    <citation type="submission" date="2018-11" db="EMBL/GenBank/DDBJ databases">
        <title>Pseudaminobacter arsenicus sp. nov., an arsenic-resistant bacterium isolated from arsenic-rich aquifers.</title>
        <authorList>
            <person name="Mu Y."/>
        </authorList>
    </citation>
    <scope>NUCLEOTIDE SEQUENCE [LARGE SCALE GENOMIC DNA]</scope>
    <source>
        <strain evidence="8 9">CB3</strain>
    </source>
</reference>
<keyword evidence="3 6" id="KW-0963">Cytoplasm</keyword>
<dbReference type="Proteomes" id="UP000281647">
    <property type="component" value="Unassembled WGS sequence"/>
</dbReference>
<dbReference type="AlphaFoldDB" id="A0A432VB92"/>
<evidence type="ECO:0000259" key="7">
    <source>
        <dbReference type="Pfam" id="PF01765"/>
    </source>
</evidence>
<dbReference type="Pfam" id="PF01765">
    <property type="entry name" value="RRF"/>
    <property type="match status" value="1"/>
</dbReference>
<evidence type="ECO:0000256" key="2">
    <source>
        <dbReference type="ARBA" id="ARBA00005912"/>
    </source>
</evidence>
<dbReference type="FunFam" id="3.30.1360.40:FF:000001">
    <property type="entry name" value="Ribosome-recycling factor"/>
    <property type="match status" value="1"/>
</dbReference>
<evidence type="ECO:0000313" key="8">
    <source>
        <dbReference type="EMBL" id="RUM99386.1"/>
    </source>
</evidence>
<dbReference type="GO" id="GO:0043023">
    <property type="term" value="F:ribosomal large subunit binding"/>
    <property type="evidence" value="ECO:0007669"/>
    <property type="project" value="TreeGrafter"/>
</dbReference>
<dbReference type="SUPFAM" id="SSF55194">
    <property type="entry name" value="Ribosome recycling factor, RRF"/>
    <property type="match status" value="1"/>
</dbReference>
<proteinExistence type="inferred from homology"/>
<comment type="similarity">
    <text evidence="2 6">Belongs to the RRF family.</text>
</comment>
<keyword evidence="9" id="KW-1185">Reference proteome</keyword>
<dbReference type="InterPro" id="IPR023584">
    <property type="entry name" value="Ribosome_recyc_fac_dom"/>
</dbReference>
<dbReference type="NCBIfam" id="TIGR00496">
    <property type="entry name" value="frr"/>
    <property type="match status" value="1"/>
</dbReference>
<dbReference type="GO" id="GO:0005829">
    <property type="term" value="C:cytosol"/>
    <property type="evidence" value="ECO:0007669"/>
    <property type="project" value="GOC"/>
</dbReference>
<dbReference type="CDD" id="cd00520">
    <property type="entry name" value="RRF"/>
    <property type="match status" value="1"/>
</dbReference>
<dbReference type="RefSeq" id="WP_128625626.1">
    <property type="nucleotide sequence ID" value="NZ_RKST01000001.1"/>
</dbReference>
<dbReference type="HAMAP" id="MF_00040">
    <property type="entry name" value="RRF"/>
    <property type="match status" value="1"/>
</dbReference>
<comment type="function">
    <text evidence="5 6">Responsible for the release of ribosomes from messenger RNA at the termination of protein biosynthesis. May increase the efficiency of translation by recycling ribosomes from one round of translation to another.</text>
</comment>
<gene>
    <name evidence="6" type="primary">frr</name>
    <name evidence="8" type="ORF">EET67_00250</name>
</gene>
<keyword evidence="4 6" id="KW-0648">Protein biosynthesis</keyword>
<dbReference type="Gene3D" id="3.30.1360.40">
    <property type="match status" value="1"/>
</dbReference>
<accession>A0A432VB92</accession>
<evidence type="ECO:0000256" key="3">
    <source>
        <dbReference type="ARBA" id="ARBA00022490"/>
    </source>
</evidence>
<comment type="caution">
    <text evidence="8">The sequence shown here is derived from an EMBL/GenBank/DDBJ whole genome shotgun (WGS) entry which is preliminary data.</text>
</comment>
<dbReference type="GO" id="GO:0002184">
    <property type="term" value="P:cytoplasmic translational termination"/>
    <property type="evidence" value="ECO:0007669"/>
    <property type="project" value="TreeGrafter"/>
</dbReference>
<evidence type="ECO:0000256" key="6">
    <source>
        <dbReference type="HAMAP-Rule" id="MF_00040"/>
    </source>
</evidence>
<dbReference type="PANTHER" id="PTHR20982:SF3">
    <property type="entry name" value="MITOCHONDRIAL RIBOSOME RECYCLING FACTOR PSEUDO 1"/>
    <property type="match status" value="1"/>
</dbReference>
<dbReference type="InterPro" id="IPR002661">
    <property type="entry name" value="Ribosome_recyc_fac"/>
</dbReference>
<name>A0A432VB92_9HYPH</name>
<dbReference type="EMBL" id="RKST01000001">
    <property type="protein sequence ID" value="RUM99386.1"/>
    <property type="molecule type" value="Genomic_DNA"/>
</dbReference>
<evidence type="ECO:0000256" key="5">
    <source>
        <dbReference type="ARBA" id="ARBA00025050"/>
    </source>
</evidence>
<comment type="subcellular location">
    <subcellularLocation>
        <location evidence="1 6">Cytoplasm</location>
    </subcellularLocation>
</comment>
<sequence length="186" mass="20634">MNNGADFNDIQRRMDGAVSAFKHDLASLRTGRASSNLLDPIQVQAYGTAMPITQVATVSVPEPRMISVSVWDKSMVGAVDRAIRESNLGFNPIMDGTTLRIPLPELTEERRKELVKIAHGYAENARVAVRHVRRDGMDTLKKAQKDGDISEDDQRVQSDKLQKLTDDTISTIDSLLNGKETEIMQV</sequence>
<evidence type="ECO:0000256" key="4">
    <source>
        <dbReference type="ARBA" id="ARBA00022917"/>
    </source>
</evidence>
<dbReference type="InterPro" id="IPR036191">
    <property type="entry name" value="RRF_sf"/>
</dbReference>